<dbReference type="EMBL" id="JAYWVC010000173">
    <property type="protein sequence ID" value="MED7826691.1"/>
    <property type="molecule type" value="Genomic_DNA"/>
</dbReference>
<proteinExistence type="predicted"/>
<accession>A0ABU7FRE7</accession>
<gene>
    <name evidence="1" type="ORF">VXC91_33285</name>
</gene>
<evidence type="ECO:0000313" key="2">
    <source>
        <dbReference type="Proteomes" id="UP001333996"/>
    </source>
</evidence>
<comment type="caution">
    <text evidence="1">The sequence shown here is derived from an EMBL/GenBank/DDBJ whole genome shotgun (WGS) entry which is preliminary data.</text>
</comment>
<name>A0ABU7FRE7_9ACTN</name>
<evidence type="ECO:0000313" key="1">
    <source>
        <dbReference type="EMBL" id="MED7826691.1"/>
    </source>
</evidence>
<protein>
    <submittedName>
        <fullName evidence="1">Uncharacterized protein</fullName>
    </submittedName>
</protein>
<dbReference type="Proteomes" id="UP001333996">
    <property type="component" value="Unassembled WGS sequence"/>
</dbReference>
<sequence>MSESRLSPSALLPHFAPRAGIWQAMAVLAQLDRCTWLIERDWWATTGP</sequence>
<dbReference type="RefSeq" id="WP_329511084.1">
    <property type="nucleotide sequence ID" value="NZ_BAAAYZ010000001.1"/>
</dbReference>
<keyword evidence="2" id="KW-1185">Reference proteome</keyword>
<organism evidence="1 2">
    <name type="scientific">Streptomyces chiangmaiensis</name>
    <dbReference type="NCBI Taxonomy" id="766497"/>
    <lineage>
        <taxon>Bacteria</taxon>
        <taxon>Bacillati</taxon>
        <taxon>Actinomycetota</taxon>
        <taxon>Actinomycetes</taxon>
        <taxon>Kitasatosporales</taxon>
        <taxon>Streptomycetaceae</taxon>
        <taxon>Streptomyces</taxon>
    </lineage>
</organism>
<reference evidence="1" key="1">
    <citation type="submission" date="2024-01" db="EMBL/GenBank/DDBJ databases">
        <title>First draft genome sequence data of TA4-1, the type strain of Gram-positive actinobacterium Streptomyces chiangmaiensis.</title>
        <authorList>
            <person name="Yasawong M."/>
            <person name="Nantapong N."/>
        </authorList>
    </citation>
    <scope>NUCLEOTIDE SEQUENCE</scope>
    <source>
        <strain evidence="1">TA4-1</strain>
    </source>
</reference>